<feature type="transmembrane region" description="Helical" evidence="8">
    <location>
        <begin position="65"/>
        <end position="93"/>
    </location>
</feature>
<keyword evidence="4" id="KW-1003">Cell membrane</keyword>
<keyword evidence="5 8" id="KW-0812">Transmembrane</keyword>
<evidence type="ECO:0000259" key="9">
    <source>
        <dbReference type="PROSITE" id="PS50928"/>
    </source>
</evidence>
<accession>A0A934QKG0</accession>
<proteinExistence type="inferred from homology"/>
<feature type="transmembrane region" description="Helical" evidence="8">
    <location>
        <begin position="157"/>
        <end position="179"/>
    </location>
</feature>
<evidence type="ECO:0000256" key="8">
    <source>
        <dbReference type="RuleBase" id="RU363032"/>
    </source>
</evidence>
<keyword evidence="11" id="KW-1185">Reference proteome</keyword>
<feature type="transmembrane region" description="Helical" evidence="8">
    <location>
        <begin position="258"/>
        <end position="277"/>
    </location>
</feature>
<keyword evidence="3 8" id="KW-0813">Transport</keyword>
<reference evidence="10" key="2">
    <citation type="journal article" date="2020" name="Microorganisms">
        <title>Osmotic Adaptation and Compatible Solute Biosynthesis of Phototrophic Bacteria as Revealed from Genome Analyses.</title>
        <authorList>
            <person name="Imhoff J.F."/>
            <person name="Rahn T."/>
            <person name="Kunzel S."/>
            <person name="Keller A."/>
            <person name="Neulinger S.C."/>
        </authorList>
    </citation>
    <scope>NUCLEOTIDE SEQUENCE</scope>
    <source>
        <strain evidence="10">DSM 9154</strain>
    </source>
</reference>
<dbReference type="AlphaFoldDB" id="A0A934QKG0"/>
<keyword evidence="6 8" id="KW-1133">Transmembrane helix</keyword>
<name>A0A934QKG0_9PROT</name>
<evidence type="ECO:0000256" key="7">
    <source>
        <dbReference type="ARBA" id="ARBA00023136"/>
    </source>
</evidence>
<dbReference type="SUPFAM" id="SSF161098">
    <property type="entry name" value="MetI-like"/>
    <property type="match status" value="1"/>
</dbReference>
<dbReference type="CDD" id="cd06261">
    <property type="entry name" value="TM_PBP2"/>
    <property type="match status" value="1"/>
</dbReference>
<dbReference type="Proteomes" id="UP000778970">
    <property type="component" value="Unassembled WGS sequence"/>
</dbReference>
<reference evidence="10" key="1">
    <citation type="submission" date="2017-08" db="EMBL/GenBank/DDBJ databases">
        <authorList>
            <person name="Imhoff J.F."/>
            <person name="Rahn T."/>
            <person name="Kuenzel S."/>
            <person name="Neulinger S.C."/>
        </authorList>
    </citation>
    <scope>NUCLEOTIDE SEQUENCE</scope>
    <source>
        <strain evidence="10">DSM 9154</strain>
    </source>
</reference>
<dbReference type="InterPro" id="IPR000515">
    <property type="entry name" value="MetI-like"/>
</dbReference>
<evidence type="ECO:0000256" key="4">
    <source>
        <dbReference type="ARBA" id="ARBA00022475"/>
    </source>
</evidence>
<dbReference type="EMBL" id="NRRE01000028">
    <property type="protein sequence ID" value="MBK1698556.1"/>
    <property type="molecule type" value="Genomic_DNA"/>
</dbReference>
<evidence type="ECO:0000256" key="5">
    <source>
        <dbReference type="ARBA" id="ARBA00022692"/>
    </source>
</evidence>
<evidence type="ECO:0000256" key="2">
    <source>
        <dbReference type="ARBA" id="ARBA00007069"/>
    </source>
</evidence>
<evidence type="ECO:0000256" key="1">
    <source>
        <dbReference type="ARBA" id="ARBA00004651"/>
    </source>
</evidence>
<feature type="transmembrane region" description="Helical" evidence="8">
    <location>
        <begin position="12"/>
        <end position="33"/>
    </location>
</feature>
<gene>
    <name evidence="10" type="ORF">CKO21_15005</name>
</gene>
<evidence type="ECO:0000256" key="3">
    <source>
        <dbReference type="ARBA" id="ARBA00022448"/>
    </source>
</evidence>
<dbReference type="PANTHER" id="PTHR42929">
    <property type="entry name" value="INNER MEMBRANE ABC TRANSPORTER PERMEASE PROTEIN YDCU-RELATED-RELATED"/>
    <property type="match status" value="1"/>
</dbReference>
<comment type="similarity">
    <text evidence="2">Belongs to the binding-protein-dependent transport system permease family. CysTW subfamily.</text>
</comment>
<dbReference type="RefSeq" id="WP_051432235.1">
    <property type="nucleotide sequence ID" value="NZ_NRRE01000028.1"/>
</dbReference>
<organism evidence="10 11">
    <name type="scientific">Rhodovibrio salinarum</name>
    <dbReference type="NCBI Taxonomy" id="1087"/>
    <lineage>
        <taxon>Bacteria</taxon>
        <taxon>Pseudomonadati</taxon>
        <taxon>Pseudomonadota</taxon>
        <taxon>Alphaproteobacteria</taxon>
        <taxon>Rhodospirillales</taxon>
        <taxon>Rhodovibrionaceae</taxon>
        <taxon>Rhodovibrio</taxon>
    </lineage>
</organism>
<feature type="transmembrane region" description="Helical" evidence="8">
    <location>
        <begin position="204"/>
        <end position="226"/>
    </location>
</feature>
<dbReference type="PANTHER" id="PTHR42929:SF1">
    <property type="entry name" value="INNER MEMBRANE ABC TRANSPORTER PERMEASE PROTEIN YDCU-RELATED"/>
    <property type="match status" value="1"/>
</dbReference>
<dbReference type="InterPro" id="IPR035906">
    <property type="entry name" value="MetI-like_sf"/>
</dbReference>
<dbReference type="Gene3D" id="1.10.3720.10">
    <property type="entry name" value="MetI-like"/>
    <property type="match status" value="1"/>
</dbReference>
<dbReference type="GO" id="GO:0005886">
    <property type="term" value="C:plasma membrane"/>
    <property type="evidence" value="ECO:0007669"/>
    <property type="project" value="UniProtKB-SubCell"/>
</dbReference>
<evidence type="ECO:0000313" key="10">
    <source>
        <dbReference type="EMBL" id="MBK1698556.1"/>
    </source>
</evidence>
<feature type="domain" description="ABC transmembrane type-1" evidence="9">
    <location>
        <begin position="70"/>
        <end position="277"/>
    </location>
</feature>
<sequence length="288" mass="31551">MRVWGWVHRHRIEALCLLGAVAYLAIFIVLPYANVVVFSFWEKELYSIQPAFSLDNFARALGNDLYLSVILNSLQVAAAVTLASSLLGYLLAYYLAVHAHHWRNLLFFLLIVPLWTSFLLRAYIWKIILGRNGILNSLLMEAGLLDQPASFLLYNKFSIALALTYIFLPFVALPVYAALEKIPQRYLEASADLGAPAFATFRHVVFPLTLPGLIAGATVVFCLAFGDFITPALLGGSGDIMIANVIISQFGAAYDWPFGSALALLVVAIVLAIVGLSTRLAKLDGGRA</sequence>
<keyword evidence="7 8" id="KW-0472">Membrane</keyword>
<feature type="transmembrane region" description="Helical" evidence="8">
    <location>
        <begin position="105"/>
        <end position="124"/>
    </location>
</feature>
<comment type="subcellular location">
    <subcellularLocation>
        <location evidence="1 8">Cell membrane</location>
        <topology evidence="1 8">Multi-pass membrane protein</topology>
    </subcellularLocation>
</comment>
<comment type="caution">
    <text evidence="10">The sequence shown here is derived from an EMBL/GenBank/DDBJ whole genome shotgun (WGS) entry which is preliminary data.</text>
</comment>
<dbReference type="GO" id="GO:0055085">
    <property type="term" value="P:transmembrane transport"/>
    <property type="evidence" value="ECO:0007669"/>
    <property type="project" value="InterPro"/>
</dbReference>
<evidence type="ECO:0000256" key="6">
    <source>
        <dbReference type="ARBA" id="ARBA00022989"/>
    </source>
</evidence>
<dbReference type="PROSITE" id="PS50928">
    <property type="entry name" value="ABC_TM1"/>
    <property type="match status" value="1"/>
</dbReference>
<evidence type="ECO:0000313" key="11">
    <source>
        <dbReference type="Proteomes" id="UP000778970"/>
    </source>
</evidence>
<dbReference type="Pfam" id="PF00528">
    <property type="entry name" value="BPD_transp_1"/>
    <property type="match status" value="1"/>
</dbReference>
<protein>
    <recommendedName>
        <fullName evidence="9">ABC transmembrane type-1 domain-containing protein</fullName>
    </recommendedName>
</protein>